<evidence type="ECO:0000256" key="2">
    <source>
        <dbReference type="SAM" id="MobiDB-lite"/>
    </source>
</evidence>
<feature type="region of interest" description="Disordered" evidence="2">
    <location>
        <begin position="223"/>
        <end position="246"/>
    </location>
</feature>
<accession>A0A554XIB7</accession>
<dbReference type="OrthoDB" id="8895482at2"/>
<reference evidence="4 5" key="1">
    <citation type="submission" date="2019-07" db="EMBL/GenBank/DDBJ databases">
        <title>Tepidimonas fonticaldi AT-A2 draft genome.</title>
        <authorList>
            <person name="Da Costa M.S."/>
            <person name="Froufe H.J.C."/>
            <person name="Egas C."/>
            <person name="Albuquerque L."/>
        </authorList>
    </citation>
    <scope>NUCLEOTIDE SEQUENCE [LARGE SCALE GENOMIC DNA]</scope>
    <source>
        <strain evidence="4 5">AT-A2</strain>
    </source>
</reference>
<dbReference type="Proteomes" id="UP000316388">
    <property type="component" value="Unassembled WGS sequence"/>
</dbReference>
<proteinExistence type="predicted"/>
<feature type="compositionally biased region" description="Basic and acidic residues" evidence="2">
    <location>
        <begin position="88"/>
        <end position="109"/>
    </location>
</feature>
<dbReference type="InterPro" id="IPR025392">
    <property type="entry name" value="DUF4124"/>
</dbReference>
<gene>
    <name evidence="4" type="ORF">Tfont_02237</name>
</gene>
<dbReference type="AlphaFoldDB" id="A0A554XIB7"/>
<feature type="coiled-coil region" evidence="1">
    <location>
        <begin position="136"/>
        <end position="170"/>
    </location>
</feature>
<feature type="domain" description="DUF4124" evidence="3">
    <location>
        <begin position="36"/>
        <end position="97"/>
    </location>
</feature>
<sequence length="246" mass="27311">MPRPPCPVRVRAPHGWLIAGAVALGVPCEAGAQSTAPRPASGAIYTCIDAQGRLLSSDRPIAECRDRVQRELTPTGTVRRVIPPPPTPEEREREAARQRSEAEAAARAAEERRREQLLLARYPDEATHQRARAAALQQVQAVIDSARQHTAQLEREKQRLDEELEFYRRDPASAPPALKQRMAQNAEQRQLQAQFLADQEREKTRIEERYDAELRTLRRLWAAPDAGPSAPAASGPAQGPAPTPIR</sequence>
<feature type="region of interest" description="Disordered" evidence="2">
    <location>
        <begin position="73"/>
        <end position="109"/>
    </location>
</feature>
<comment type="caution">
    <text evidence="4">The sequence shown here is derived from an EMBL/GenBank/DDBJ whole genome shotgun (WGS) entry which is preliminary data.</text>
</comment>
<evidence type="ECO:0000313" key="5">
    <source>
        <dbReference type="Proteomes" id="UP000316388"/>
    </source>
</evidence>
<organism evidence="4 5">
    <name type="scientific">Tepidimonas fonticaldi</name>
    <dbReference type="NCBI Taxonomy" id="1101373"/>
    <lineage>
        <taxon>Bacteria</taxon>
        <taxon>Pseudomonadati</taxon>
        <taxon>Pseudomonadota</taxon>
        <taxon>Betaproteobacteria</taxon>
        <taxon>Burkholderiales</taxon>
        <taxon>Tepidimonas</taxon>
    </lineage>
</organism>
<feature type="compositionally biased region" description="Low complexity" evidence="2">
    <location>
        <begin position="223"/>
        <end position="238"/>
    </location>
</feature>
<keyword evidence="1" id="KW-0175">Coiled coil</keyword>
<dbReference type="Pfam" id="PF13511">
    <property type="entry name" value="DUF4124"/>
    <property type="match status" value="1"/>
</dbReference>
<dbReference type="RefSeq" id="WP_143969527.1">
    <property type="nucleotide sequence ID" value="NZ_LZDH01000065.1"/>
</dbReference>
<dbReference type="EMBL" id="VJOO01000025">
    <property type="protein sequence ID" value="TSE35570.1"/>
    <property type="molecule type" value="Genomic_DNA"/>
</dbReference>
<name>A0A554XIB7_9BURK</name>
<protein>
    <recommendedName>
        <fullName evidence="3">DUF4124 domain-containing protein</fullName>
    </recommendedName>
</protein>
<evidence type="ECO:0000259" key="3">
    <source>
        <dbReference type="Pfam" id="PF13511"/>
    </source>
</evidence>
<evidence type="ECO:0000256" key="1">
    <source>
        <dbReference type="SAM" id="Coils"/>
    </source>
</evidence>
<evidence type="ECO:0000313" key="4">
    <source>
        <dbReference type="EMBL" id="TSE35570.1"/>
    </source>
</evidence>